<proteinExistence type="predicted"/>
<organism evidence="2 3">
    <name type="scientific">Gordonia insulae</name>
    <dbReference type="NCBI Taxonomy" id="2420509"/>
    <lineage>
        <taxon>Bacteria</taxon>
        <taxon>Bacillati</taxon>
        <taxon>Actinomycetota</taxon>
        <taxon>Actinomycetes</taxon>
        <taxon>Mycobacteriales</taxon>
        <taxon>Gordoniaceae</taxon>
        <taxon>Gordonia</taxon>
    </lineage>
</organism>
<evidence type="ECO:0000313" key="3">
    <source>
        <dbReference type="Proteomes" id="UP000271469"/>
    </source>
</evidence>
<evidence type="ECO:0000313" key="2">
    <source>
        <dbReference type="EMBL" id="AZG48676.1"/>
    </source>
</evidence>
<protein>
    <recommendedName>
        <fullName evidence="4">Allene oxide cyclase barrel-like domain-containing protein</fullName>
    </recommendedName>
</protein>
<feature type="chain" id="PRO_5018098311" description="Allene oxide cyclase barrel-like domain-containing protein" evidence="1">
    <location>
        <begin position="32"/>
        <end position="173"/>
    </location>
</feature>
<dbReference type="KEGG" id="gom:D7316_05296"/>
<keyword evidence="1" id="KW-0732">Signal</keyword>
<dbReference type="EMBL" id="CP033972">
    <property type="protein sequence ID" value="AZG48676.1"/>
    <property type="molecule type" value="Genomic_DNA"/>
</dbReference>
<reference evidence="2 3" key="1">
    <citation type="submission" date="2018-11" db="EMBL/GenBank/DDBJ databases">
        <title>Gordonia insulae sp. nov., isolated from an island soil.</title>
        <authorList>
            <person name="Kim Y.S."/>
            <person name="Kim S.B."/>
        </authorList>
    </citation>
    <scope>NUCLEOTIDE SEQUENCE [LARGE SCALE GENOMIC DNA]</scope>
    <source>
        <strain evidence="2 3">MMS17-SY073</strain>
    </source>
</reference>
<keyword evidence="3" id="KW-1185">Reference proteome</keyword>
<dbReference type="AlphaFoldDB" id="A0A3G8JUW6"/>
<dbReference type="Proteomes" id="UP000271469">
    <property type="component" value="Chromosome"/>
</dbReference>
<evidence type="ECO:0008006" key="4">
    <source>
        <dbReference type="Google" id="ProtNLM"/>
    </source>
</evidence>
<name>A0A3G8JUW6_9ACTN</name>
<gene>
    <name evidence="2" type="ORF">D7316_05296</name>
</gene>
<dbReference type="RefSeq" id="WP_124710845.1">
    <property type="nucleotide sequence ID" value="NZ_CP033972.1"/>
</dbReference>
<sequence>MTHSKVHTRLVLAAATVLGAAALASTPAAVAAPMGPTGVQALRISGDMEIAPGVHVLNIEAIGARGAGGQTMGRYEATVLDGRNPTPIHVRGPITCIYTQGGTASLVYPITGTTPEVLPAAARGAAAVQITVRKGVRGAPDHVGVMGPMATSAFKGCQPAMTPFVFDGEIDIR</sequence>
<accession>A0A3G8JUW6</accession>
<evidence type="ECO:0000256" key="1">
    <source>
        <dbReference type="SAM" id="SignalP"/>
    </source>
</evidence>
<dbReference type="OrthoDB" id="4376744at2"/>
<feature type="signal peptide" evidence="1">
    <location>
        <begin position="1"/>
        <end position="31"/>
    </location>
</feature>